<evidence type="ECO:0000256" key="5">
    <source>
        <dbReference type="ARBA" id="ARBA00022898"/>
    </source>
</evidence>
<keyword evidence="3 7" id="KW-0032">Aminotransferase</keyword>
<dbReference type="AlphaFoldDB" id="A0A5B0EBR6"/>
<evidence type="ECO:0000256" key="3">
    <source>
        <dbReference type="ARBA" id="ARBA00022576"/>
    </source>
</evidence>
<dbReference type="RefSeq" id="WP_149620190.1">
    <property type="nucleotide sequence ID" value="NZ_JBITUG010000009.1"/>
</dbReference>
<organism evidence="7 8">
    <name type="scientific">Paeniglutamicibacter gangotriensis</name>
    <dbReference type="NCBI Taxonomy" id="254787"/>
    <lineage>
        <taxon>Bacteria</taxon>
        <taxon>Bacillati</taxon>
        <taxon>Actinomycetota</taxon>
        <taxon>Actinomycetes</taxon>
        <taxon>Micrococcales</taxon>
        <taxon>Micrococcaceae</taxon>
        <taxon>Paeniglutamicibacter</taxon>
    </lineage>
</organism>
<reference evidence="7 8" key="1">
    <citation type="submission" date="2019-07" db="EMBL/GenBank/DDBJ databases">
        <title>Analysis of the biochemical properties, biological activity and biotechnological potential of siderophores and biosurfactants produced by Antarctic psychrotolerant bacteria.</title>
        <authorList>
            <person name="Styczynski M."/>
            <person name="Krucon T."/>
            <person name="Decewicz P."/>
            <person name="Dziewit L."/>
        </authorList>
    </citation>
    <scope>NUCLEOTIDE SEQUENCE [LARGE SCALE GENOMIC DNA]</scope>
    <source>
        <strain evidence="7 8">ANT_H27</strain>
    </source>
</reference>
<dbReference type="FunFam" id="3.40.640.10:FF:000024">
    <property type="entry name" value="Kynurenine--oxoglutarate transaminase 3"/>
    <property type="match status" value="1"/>
</dbReference>
<dbReference type="EMBL" id="VOBL01000015">
    <property type="protein sequence ID" value="KAA0975301.1"/>
    <property type="molecule type" value="Genomic_DNA"/>
</dbReference>
<accession>A0A5B0EBR6</accession>
<comment type="caution">
    <text evidence="7">The sequence shown here is derived from an EMBL/GenBank/DDBJ whole genome shotgun (WGS) entry which is preliminary data.</text>
</comment>
<evidence type="ECO:0000256" key="1">
    <source>
        <dbReference type="ARBA" id="ARBA00001933"/>
    </source>
</evidence>
<feature type="domain" description="Aminotransferase class I/classII large" evidence="6">
    <location>
        <begin position="41"/>
        <end position="373"/>
    </location>
</feature>
<dbReference type="InterPro" id="IPR015424">
    <property type="entry name" value="PyrdxlP-dep_Trfase"/>
</dbReference>
<dbReference type="GO" id="GO:0030170">
    <property type="term" value="F:pyridoxal phosphate binding"/>
    <property type="evidence" value="ECO:0007669"/>
    <property type="project" value="InterPro"/>
</dbReference>
<dbReference type="InterPro" id="IPR004839">
    <property type="entry name" value="Aminotransferase_I/II_large"/>
</dbReference>
<keyword evidence="5" id="KW-0663">Pyridoxal phosphate</keyword>
<sequence>MSSFEFPWQRMAAGANLLSPTGSLGVTIFEEITNLAVKHQAINLGQGFPDTDGPQVFKDIAARGVSGDLNQYAPGAGIPALRQAISDHQKRFYGLDVNPANEVVVTTGATEAIAAAILAFVNPGDEVITFEPFYDSYGATIGLAGGTHKTVSLTAPDFQPDIEALRSAFSDRTRLVLLNNPHNPTGTTFSKELLAEIVALATAHDCLIISDEVYEHLTFGVSHIPIAALPGAWDRTLTISSAGKTFSFTGWKVGWATGPAELVAAVRTVKQFLSYSSGTAFQPAVAEALSSDTRFFTDFANDLGERSEVLAQGLEAAGMTVYRPQGTYFIVADVAPLGFDNALDLARRMPETICVAGIPLSVFCHEDGAERNRTLMRFAFCKKRELLTEASRRLSTLVARHGA</sequence>
<dbReference type="OrthoDB" id="4436468at2"/>
<comment type="similarity">
    <text evidence="2">Belongs to the class-I pyridoxal-phosphate-dependent aminotransferase family.</text>
</comment>
<evidence type="ECO:0000256" key="4">
    <source>
        <dbReference type="ARBA" id="ARBA00022679"/>
    </source>
</evidence>
<dbReference type="InterPro" id="IPR015422">
    <property type="entry name" value="PyrdxlP-dep_Trfase_small"/>
</dbReference>
<dbReference type="InterPro" id="IPR015421">
    <property type="entry name" value="PyrdxlP-dep_Trfase_major"/>
</dbReference>
<evidence type="ECO:0000313" key="7">
    <source>
        <dbReference type="EMBL" id="KAA0975301.1"/>
    </source>
</evidence>
<dbReference type="Proteomes" id="UP000323856">
    <property type="component" value="Unassembled WGS sequence"/>
</dbReference>
<evidence type="ECO:0000259" key="6">
    <source>
        <dbReference type="Pfam" id="PF00155"/>
    </source>
</evidence>
<dbReference type="PANTHER" id="PTHR43807">
    <property type="entry name" value="FI04487P"/>
    <property type="match status" value="1"/>
</dbReference>
<protein>
    <submittedName>
        <fullName evidence="7">Aminotransferase class I/II-fold pyridoxal phosphate-dependent enzyme</fullName>
    </submittedName>
</protein>
<dbReference type="SUPFAM" id="SSF53383">
    <property type="entry name" value="PLP-dependent transferases"/>
    <property type="match status" value="1"/>
</dbReference>
<keyword evidence="4 7" id="KW-0808">Transferase</keyword>
<proteinExistence type="inferred from homology"/>
<dbReference type="Gene3D" id="3.40.640.10">
    <property type="entry name" value="Type I PLP-dependent aspartate aminotransferase-like (Major domain)"/>
    <property type="match status" value="1"/>
</dbReference>
<dbReference type="GO" id="GO:0005737">
    <property type="term" value="C:cytoplasm"/>
    <property type="evidence" value="ECO:0007669"/>
    <property type="project" value="TreeGrafter"/>
</dbReference>
<dbReference type="Pfam" id="PF00155">
    <property type="entry name" value="Aminotran_1_2"/>
    <property type="match status" value="1"/>
</dbReference>
<dbReference type="CDD" id="cd00609">
    <property type="entry name" value="AAT_like"/>
    <property type="match status" value="1"/>
</dbReference>
<gene>
    <name evidence="7" type="ORF">FQ154_13950</name>
</gene>
<dbReference type="GO" id="GO:0016212">
    <property type="term" value="F:kynurenine-oxoglutarate transaminase activity"/>
    <property type="evidence" value="ECO:0007669"/>
    <property type="project" value="TreeGrafter"/>
</dbReference>
<dbReference type="PANTHER" id="PTHR43807:SF20">
    <property type="entry name" value="FI04487P"/>
    <property type="match status" value="1"/>
</dbReference>
<evidence type="ECO:0000313" key="8">
    <source>
        <dbReference type="Proteomes" id="UP000323856"/>
    </source>
</evidence>
<comment type="cofactor">
    <cofactor evidence="1">
        <name>pyridoxal 5'-phosphate</name>
        <dbReference type="ChEBI" id="CHEBI:597326"/>
    </cofactor>
</comment>
<name>A0A5B0EBR6_9MICC</name>
<dbReference type="Gene3D" id="3.90.1150.10">
    <property type="entry name" value="Aspartate Aminotransferase, domain 1"/>
    <property type="match status" value="1"/>
</dbReference>
<evidence type="ECO:0000256" key="2">
    <source>
        <dbReference type="ARBA" id="ARBA00007441"/>
    </source>
</evidence>
<dbReference type="InterPro" id="IPR051326">
    <property type="entry name" value="Kynurenine-oxoglutarate_AT"/>
</dbReference>